<dbReference type="Proteomes" id="UP000317901">
    <property type="component" value="Unassembled WGS sequence"/>
</dbReference>
<sequence>MKPLKTVFLLLSLLALTACKNDSFLSNSSVPSKAWSLDVFSPPYMQGWVELVVSEDVEGRRSVGPRGLLGTGDEHIEKEVARGWYRDGGWDVYTMSGADLPKRIYVRWQSIIEQKTYKSWIEIPEEARRMMYDSVRRKCTKFPGRPLNRLASINVGVAPGGVIGVWVKDHCILPHKIARAQAEVEPLGPYQGKNQGRYAHPIDENAKRYVERWGIPYGSW</sequence>
<dbReference type="EMBL" id="VFIP01000010">
    <property type="protein sequence ID" value="TWR96679.1"/>
    <property type="molecule type" value="Genomic_DNA"/>
</dbReference>
<evidence type="ECO:0000313" key="2">
    <source>
        <dbReference type="EMBL" id="TWR96679.1"/>
    </source>
</evidence>
<feature type="signal peptide" evidence="1">
    <location>
        <begin position="1"/>
        <end position="20"/>
    </location>
</feature>
<accession>A0A5C5PZT3</accession>
<keyword evidence="1" id="KW-0732">Signal</keyword>
<dbReference type="InterPro" id="IPR021326">
    <property type="entry name" value="DUF2931"/>
</dbReference>
<name>A0A5C5PZT3_9PSED</name>
<organism evidence="2 3">
    <name type="scientific">Pseudomonas saxonica</name>
    <dbReference type="NCBI Taxonomy" id="2600598"/>
    <lineage>
        <taxon>Bacteria</taxon>
        <taxon>Pseudomonadati</taxon>
        <taxon>Pseudomonadota</taxon>
        <taxon>Gammaproteobacteria</taxon>
        <taxon>Pseudomonadales</taxon>
        <taxon>Pseudomonadaceae</taxon>
        <taxon>Pseudomonas</taxon>
    </lineage>
</organism>
<dbReference type="PROSITE" id="PS51257">
    <property type="entry name" value="PROKAR_LIPOPROTEIN"/>
    <property type="match status" value="1"/>
</dbReference>
<protein>
    <submittedName>
        <fullName evidence="2">DUF2931 family protein</fullName>
    </submittedName>
</protein>
<dbReference type="OrthoDB" id="6993804at2"/>
<evidence type="ECO:0000313" key="3">
    <source>
        <dbReference type="Proteomes" id="UP000317901"/>
    </source>
</evidence>
<dbReference type="Pfam" id="PF11153">
    <property type="entry name" value="DUF2931"/>
    <property type="match status" value="1"/>
</dbReference>
<proteinExistence type="predicted"/>
<dbReference type="RefSeq" id="WP_146425681.1">
    <property type="nucleotide sequence ID" value="NZ_VFIP01000010.1"/>
</dbReference>
<evidence type="ECO:0000256" key="1">
    <source>
        <dbReference type="SAM" id="SignalP"/>
    </source>
</evidence>
<dbReference type="AlphaFoldDB" id="A0A5C5PZT3"/>
<reference evidence="2 3" key="1">
    <citation type="submission" date="2019-06" db="EMBL/GenBank/DDBJ databases">
        <title>Pseudomonas bimorpha sp. nov. isolated from bovine raw milk and skim milk concentrate.</title>
        <authorList>
            <person name="Hofmann K."/>
            <person name="Huptas C."/>
            <person name="Doll E."/>
            <person name="Scherer S."/>
            <person name="Wenning M."/>
        </authorList>
    </citation>
    <scope>NUCLEOTIDE SEQUENCE [LARGE SCALE GENOMIC DNA]</scope>
    <source>
        <strain evidence="2 3">DSM 108990</strain>
    </source>
</reference>
<feature type="chain" id="PRO_5023020406" evidence="1">
    <location>
        <begin position="21"/>
        <end position="220"/>
    </location>
</feature>
<comment type="caution">
    <text evidence="2">The sequence shown here is derived from an EMBL/GenBank/DDBJ whole genome shotgun (WGS) entry which is preliminary data.</text>
</comment>
<gene>
    <name evidence="2" type="ORF">FJD37_07460</name>
</gene>